<evidence type="ECO:0000313" key="4">
    <source>
        <dbReference type="EMBL" id="VYT07902.1"/>
    </source>
</evidence>
<dbReference type="Gene3D" id="3.30.70.270">
    <property type="match status" value="1"/>
</dbReference>
<keyword evidence="1" id="KW-0472">Membrane</keyword>
<dbReference type="InterPro" id="IPR050706">
    <property type="entry name" value="Cyclic-di-GMP_PDE-like"/>
</dbReference>
<dbReference type="Pfam" id="PF00563">
    <property type="entry name" value="EAL"/>
    <property type="match status" value="1"/>
</dbReference>
<evidence type="ECO:0000256" key="1">
    <source>
        <dbReference type="SAM" id="Phobius"/>
    </source>
</evidence>
<dbReference type="SUPFAM" id="SSF141868">
    <property type="entry name" value="EAL domain-like"/>
    <property type="match status" value="1"/>
</dbReference>
<feature type="transmembrane region" description="Helical" evidence="1">
    <location>
        <begin position="284"/>
        <end position="307"/>
    </location>
</feature>
<feature type="domain" description="GGDEF" evidence="3">
    <location>
        <begin position="349"/>
        <end position="479"/>
    </location>
</feature>
<dbReference type="InterPro" id="IPR035919">
    <property type="entry name" value="EAL_sf"/>
</dbReference>
<dbReference type="AlphaFoldDB" id="A0A6N2TTD8"/>
<dbReference type="EMBL" id="CACRSL010000003">
    <property type="protein sequence ID" value="VYT07902.1"/>
    <property type="molecule type" value="Genomic_DNA"/>
</dbReference>
<feature type="transmembrane region" description="Helical" evidence="1">
    <location>
        <begin position="17"/>
        <end position="37"/>
    </location>
</feature>
<dbReference type="Gene3D" id="3.20.20.450">
    <property type="entry name" value="EAL domain"/>
    <property type="match status" value="1"/>
</dbReference>
<keyword evidence="1" id="KW-1133">Transmembrane helix</keyword>
<dbReference type="NCBIfam" id="TIGR00254">
    <property type="entry name" value="GGDEF"/>
    <property type="match status" value="1"/>
</dbReference>
<accession>A0A6N2TTD8</accession>
<dbReference type="PANTHER" id="PTHR33121:SF71">
    <property type="entry name" value="OXYGEN SENSOR PROTEIN DOSP"/>
    <property type="match status" value="1"/>
</dbReference>
<reference evidence="4" key="1">
    <citation type="submission" date="2019-11" db="EMBL/GenBank/DDBJ databases">
        <authorList>
            <person name="Feng L."/>
        </authorList>
    </citation>
    <scope>NUCLEOTIDE SEQUENCE</scope>
    <source>
        <strain evidence="4">AundefinedLFYP135</strain>
    </source>
</reference>
<dbReference type="SUPFAM" id="SSF55073">
    <property type="entry name" value="Nucleotide cyclase"/>
    <property type="match status" value="1"/>
</dbReference>
<dbReference type="InterPro" id="IPR043128">
    <property type="entry name" value="Rev_trsase/Diguanyl_cyclase"/>
</dbReference>
<protein>
    <submittedName>
        <fullName evidence="4">Phytochrome-like protein cph2</fullName>
    </submittedName>
</protein>
<name>A0A6N2TTD8_9FIRM</name>
<sequence>MSRSKSYPLLQKPTKNWVLKTGVVSIVFFLVLVLMVWNTSALRRALVHSTEDYARDMSYQLASDISSRFKSYQRSLHLLSNSFSQNSKIEDVPSYLQEQAEILGFDALALVSSEGVTIPSEYAYWDFEKIPGVQSSFQGEHSVTYDEDQCLLFSAPVGTYNAQDWALVGLHHKENVQEVIRPKNFGGHGLTCIIDSRSTVVISPTDSKPFLQLDGIFQSQTDSKTKSALVSMKENLENQRAGTFQFTAVDNRQLILSYQMLGVNDWFLLSLIPADMISGEANTYIFYSFLIVGGIICVSFLFLYGMAQIYRSNQRQLEQIAFTDPLTGGSNLASFQLQYQDLASQMDPNTHTLVYLNVKGFKLINENFGVQEGDNILKHIYHALMSNIRPYELATRANTDQFFLCLREHTLEGVQARLDAMTKAINTFSLYTNIHHYLTLQEGACLIDDPELNIVILQARARAACNHQTQPDICSFYNGEIMQRMNREQELIALFETSLENRDFQVYLQPKVRLCDGKLGGAEALVRWFHPERGMIYPSEFIPLFEKSDRICRLDLYVFEEVCRLLHGWMEDGKQLLPISVNLSRAHFRVPNFLQPFSSLKEKYGIPDGILEIELTESIIFDDQQRGWVNNFIREMHQLGFLCSLDDFGVGYSSLALLKDLDVDTIKLDRRFFEDLDSVKAQNVVASFVELADNLAIHTVAEGIESQDQVDFLRRIHCDMIQGYVFSTPLPIPEFEAWALLHSQEV</sequence>
<dbReference type="CDD" id="cd01948">
    <property type="entry name" value="EAL"/>
    <property type="match status" value="1"/>
</dbReference>
<dbReference type="Pfam" id="PF00990">
    <property type="entry name" value="GGDEF"/>
    <property type="match status" value="1"/>
</dbReference>
<dbReference type="SMART" id="SM00267">
    <property type="entry name" value="GGDEF"/>
    <property type="match status" value="1"/>
</dbReference>
<proteinExistence type="predicted"/>
<feature type="domain" description="EAL" evidence="2">
    <location>
        <begin position="488"/>
        <end position="743"/>
    </location>
</feature>
<dbReference type="PANTHER" id="PTHR33121">
    <property type="entry name" value="CYCLIC DI-GMP PHOSPHODIESTERASE PDEF"/>
    <property type="match status" value="1"/>
</dbReference>
<gene>
    <name evidence="4" type="primary">cph2</name>
    <name evidence="4" type="ORF">AULFYP135_01552</name>
</gene>
<dbReference type="InterPro" id="IPR029787">
    <property type="entry name" value="Nucleotide_cyclase"/>
</dbReference>
<dbReference type="PROSITE" id="PS50887">
    <property type="entry name" value="GGDEF"/>
    <property type="match status" value="1"/>
</dbReference>
<dbReference type="InterPro" id="IPR000160">
    <property type="entry name" value="GGDEF_dom"/>
</dbReference>
<dbReference type="SMART" id="SM00052">
    <property type="entry name" value="EAL"/>
    <property type="match status" value="1"/>
</dbReference>
<dbReference type="InterPro" id="IPR001633">
    <property type="entry name" value="EAL_dom"/>
</dbReference>
<keyword evidence="1" id="KW-0812">Transmembrane</keyword>
<evidence type="ECO:0000259" key="2">
    <source>
        <dbReference type="PROSITE" id="PS50883"/>
    </source>
</evidence>
<dbReference type="GO" id="GO:0071111">
    <property type="term" value="F:cyclic-guanylate-specific phosphodiesterase activity"/>
    <property type="evidence" value="ECO:0007669"/>
    <property type="project" value="InterPro"/>
</dbReference>
<dbReference type="PROSITE" id="PS50883">
    <property type="entry name" value="EAL"/>
    <property type="match status" value="1"/>
</dbReference>
<organism evidence="4">
    <name type="scientific">uncultured Anaerotruncus sp</name>
    <dbReference type="NCBI Taxonomy" id="905011"/>
    <lineage>
        <taxon>Bacteria</taxon>
        <taxon>Bacillati</taxon>
        <taxon>Bacillota</taxon>
        <taxon>Clostridia</taxon>
        <taxon>Eubacteriales</taxon>
        <taxon>Oscillospiraceae</taxon>
        <taxon>Anaerotruncus</taxon>
        <taxon>environmental samples</taxon>
    </lineage>
</organism>
<dbReference type="Gene3D" id="3.30.450.20">
    <property type="entry name" value="PAS domain"/>
    <property type="match status" value="1"/>
</dbReference>
<evidence type="ECO:0000259" key="3">
    <source>
        <dbReference type="PROSITE" id="PS50887"/>
    </source>
</evidence>